<dbReference type="OrthoDB" id="9800788at2"/>
<accession>A0A239IQ66</accession>
<reference evidence="1 2" key="1">
    <citation type="submission" date="2017-06" db="EMBL/GenBank/DDBJ databases">
        <authorList>
            <person name="Kim H.J."/>
            <person name="Triplett B.A."/>
        </authorList>
    </citation>
    <scope>NUCLEOTIDE SEQUENCE [LARGE SCALE GENOMIC DNA]</scope>
    <source>
        <strain evidence="1 2">DS15</strain>
    </source>
</reference>
<dbReference type="RefSeq" id="WP_089216205.1">
    <property type="nucleotide sequence ID" value="NZ_FZPA01000008.1"/>
</dbReference>
<organism evidence="1 2">
    <name type="scientific">Sphingopyxis indica</name>
    <dbReference type="NCBI Taxonomy" id="436663"/>
    <lineage>
        <taxon>Bacteria</taxon>
        <taxon>Pseudomonadati</taxon>
        <taxon>Pseudomonadota</taxon>
        <taxon>Alphaproteobacteria</taxon>
        <taxon>Sphingomonadales</taxon>
        <taxon>Sphingomonadaceae</taxon>
        <taxon>Sphingopyxis</taxon>
    </lineage>
</organism>
<dbReference type="Proteomes" id="UP000198339">
    <property type="component" value="Unassembled WGS sequence"/>
</dbReference>
<dbReference type="InterPro" id="IPR007948">
    <property type="entry name" value="DUF736"/>
</dbReference>
<proteinExistence type="predicted"/>
<dbReference type="AlphaFoldDB" id="A0A239IQ66"/>
<protein>
    <submittedName>
        <fullName evidence="1">Uncharacterized conserved protein, DUF736 family</fullName>
    </submittedName>
</protein>
<gene>
    <name evidence="1" type="ORF">SAMN06295955_10889</name>
</gene>
<name>A0A239IQ66_9SPHN</name>
<dbReference type="EMBL" id="FZPA01000008">
    <property type="protein sequence ID" value="SNS95358.1"/>
    <property type="molecule type" value="Genomic_DNA"/>
</dbReference>
<keyword evidence="2" id="KW-1185">Reference proteome</keyword>
<dbReference type="Pfam" id="PF05284">
    <property type="entry name" value="DUF736"/>
    <property type="match status" value="1"/>
</dbReference>
<evidence type="ECO:0000313" key="1">
    <source>
        <dbReference type="EMBL" id="SNS95358.1"/>
    </source>
</evidence>
<sequence length="105" mass="11613">MAKIGSFKKVSGELRGQIVTLSVQAKSVRIVTDEQASGNAPSHRVYVGDTEVGAAWSKRTSDDRPYLSVKLDDPSFVAPIFAQLFAGEDGEYDLVWNRPARRERD</sequence>
<evidence type="ECO:0000313" key="2">
    <source>
        <dbReference type="Proteomes" id="UP000198339"/>
    </source>
</evidence>